<accession>A0A0R2CXX7</accession>
<organism evidence="7 8">
    <name type="scientific">Fructilactobacillus florum DSM 22689 = JCM 16035</name>
    <dbReference type="NCBI Taxonomy" id="1423745"/>
    <lineage>
        <taxon>Bacteria</taxon>
        <taxon>Bacillati</taxon>
        <taxon>Bacillota</taxon>
        <taxon>Bacilli</taxon>
        <taxon>Lactobacillales</taxon>
        <taxon>Lactobacillaceae</taxon>
        <taxon>Fructilactobacillus</taxon>
    </lineage>
</organism>
<dbReference type="EMBL" id="AYZI01000002">
    <property type="protein sequence ID" value="KRM92307.1"/>
    <property type="molecule type" value="Genomic_DNA"/>
</dbReference>
<evidence type="ECO:0000313" key="8">
    <source>
        <dbReference type="Proteomes" id="UP000051586"/>
    </source>
</evidence>
<dbReference type="STRING" id="1423745.GCA_001311215_00992"/>
<dbReference type="SUPFAM" id="SSF53850">
    <property type="entry name" value="Periplasmic binding protein-like II"/>
    <property type="match status" value="1"/>
</dbReference>
<dbReference type="Proteomes" id="UP000051586">
    <property type="component" value="Unassembled WGS sequence"/>
</dbReference>
<dbReference type="InterPro" id="IPR004872">
    <property type="entry name" value="Lipoprotein_NlpA"/>
</dbReference>
<dbReference type="GO" id="GO:0016020">
    <property type="term" value="C:membrane"/>
    <property type="evidence" value="ECO:0007669"/>
    <property type="project" value="UniProtKB-SubCell"/>
</dbReference>
<name>A0A0R2CXX7_9LACO</name>
<keyword evidence="6" id="KW-0449">Lipoprotein</keyword>
<sequence>MKKKFIYLALLAALGIGFIYTFVLKPQQSETNTIRLASSPGPYSDLFLNGIKPILEKEGYKVKNQSFSDLSLADVAINNGEADLNVDQHTAYMKNFNQEKHANLVALTKIPTVPTGIYPARKQQLRAVAKGDSVAIPNDPSNMARAYNVMVKAGWITLKPGVNPIKATSKDIATNKYDLKIQEMQDVQIPRSRQDFDYVILPGSTAYPAKISTKTMLLPENIKPDYYLVAAINKQDQNKKWAKAVRKAYHSKEFKQYLAKHNRDSFWKVPKEA</sequence>
<keyword evidence="4" id="KW-0472">Membrane</keyword>
<dbReference type="RefSeq" id="WP_056961392.1">
    <property type="nucleotide sequence ID" value="NZ_AYZI01000002.1"/>
</dbReference>
<proteinExistence type="inferred from homology"/>
<dbReference type="AlphaFoldDB" id="A0A0R2CXX7"/>
<dbReference type="Pfam" id="PF03180">
    <property type="entry name" value="Lipoprotein_9"/>
    <property type="match status" value="1"/>
</dbReference>
<comment type="caution">
    <text evidence="7">The sequence shown here is derived from an EMBL/GenBank/DDBJ whole genome shotgun (WGS) entry which is preliminary data.</text>
</comment>
<keyword evidence="5" id="KW-0564">Palmitate</keyword>
<evidence type="ECO:0000313" key="7">
    <source>
        <dbReference type="EMBL" id="KRM92307.1"/>
    </source>
</evidence>
<dbReference type="PANTHER" id="PTHR30429">
    <property type="entry name" value="D-METHIONINE-BINDING LIPOPROTEIN METQ"/>
    <property type="match status" value="1"/>
</dbReference>
<dbReference type="PANTHER" id="PTHR30429:SF0">
    <property type="entry name" value="METHIONINE-BINDING LIPOPROTEIN METQ"/>
    <property type="match status" value="1"/>
</dbReference>
<evidence type="ECO:0000256" key="3">
    <source>
        <dbReference type="ARBA" id="ARBA00022729"/>
    </source>
</evidence>
<evidence type="ECO:0000256" key="5">
    <source>
        <dbReference type="ARBA" id="ARBA00023139"/>
    </source>
</evidence>
<evidence type="ECO:0008006" key="9">
    <source>
        <dbReference type="Google" id="ProtNLM"/>
    </source>
</evidence>
<evidence type="ECO:0000256" key="1">
    <source>
        <dbReference type="ARBA" id="ARBA00004635"/>
    </source>
</evidence>
<reference evidence="7 8" key="1">
    <citation type="journal article" date="2015" name="Genome Announc.">
        <title>Expanding the biotechnology potential of lactobacilli through comparative genomics of 213 strains and associated genera.</title>
        <authorList>
            <person name="Sun Z."/>
            <person name="Harris H.M."/>
            <person name="McCann A."/>
            <person name="Guo C."/>
            <person name="Argimon S."/>
            <person name="Zhang W."/>
            <person name="Yang X."/>
            <person name="Jeffery I.B."/>
            <person name="Cooney J.C."/>
            <person name="Kagawa T.F."/>
            <person name="Liu W."/>
            <person name="Song Y."/>
            <person name="Salvetti E."/>
            <person name="Wrobel A."/>
            <person name="Rasinkangas P."/>
            <person name="Parkhill J."/>
            <person name="Rea M.C."/>
            <person name="O'Sullivan O."/>
            <person name="Ritari J."/>
            <person name="Douillard F.P."/>
            <person name="Paul Ross R."/>
            <person name="Yang R."/>
            <person name="Briner A.E."/>
            <person name="Felis G.E."/>
            <person name="de Vos W.M."/>
            <person name="Barrangou R."/>
            <person name="Klaenhammer T.R."/>
            <person name="Caufield P.W."/>
            <person name="Cui Y."/>
            <person name="Zhang H."/>
            <person name="O'Toole P.W."/>
        </authorList>
    </citation>
    <scope>NUCLEOTIDE SEQUENCE [LARGE SCALE GENOMIC DNA]</scope>
    <source>
        <strain evidence="7 8">DSM 22689</strain>
    </source>
</reference>
<evidence type="ECO:0000256" key="4">
    <source>
        <dbReference type="ARBA" id="ARBA00023136"/>
    </source>
</evidence>
<dbReference type="Gene3D" id="3.40.190.10">
    <property type="entry name" value="Periplasmic binding protein-like II"/>
    <property type="match status" value="2"/>
</dbReference>
<keyword evidence="3" id="KW-0732">Signal</keyword>
<protein>
    <recommendedName>
        <fullName evidence="9">NLPA lipoprotein</fullName>
    </recommendedName>
</protein>
<comment type="similarity">
    <text evidence="2">Belongs to the NlpA lipoprotein family.</text>
</comment>
<gene>
    <name evidence="7" type="ORF">FC87_GL000439</name>
</gene>
<evidence type="ECO:0000256" key="2">
    <source>
        <dbReference type="ARBA" id="ARBA00008973"/>
    </source>
</evidence>
<comment type="subcellular location">
    <subcellularLocation>
        <location evidence="1">Membrane</location>
        <topology evidence="1">Lipid-anchor</topology>
    </subcellularLocation>
</comment>
<evidence type="ECO:0000256" key="6">
    <source>
        <dbReference type="ARBA" id="ARBA00023288"/>
    </source>
</evidence>
<dbReference type="PATRIC" id="fig|1423745.4.peg.464"/>